<gene>
    <name evidence="1" type="ORF">BC936DRAFT_145119</name>
</gene>
<accession>A0A433DAX5</accession>
<dbReference type="AlphaFoldDB" id="A0A433DAX5"/>
<name>A0A433DAX5_9FUNG</name>
<evidence type="ECO:0000313" key="2">
    <source>
        <dbReference type="Proteomes" id="UP000268093"/>
    </source>
</evidence>
<proteinExistence type="predicted"/>
<comment type="caution">
    <text evidence="1">The sequence shown here is derived from an EMBL/GenBank/DDBJ whole genome shotgun (WGS) entry which is preliminary data.</text>
</comment>
<dbReference type="Proteomes" id="UP000268093">
    <property type="component" value="Unassembled WGS sequence"/>
</dbReference>
<reference evidence="1 2" key="1">
    <citation type="journal article" date="2018" name="New Phytol.">
        <title>Phylogenomics of Endogonaceae and evolution of mycorrhizas within Mucoromycota.</title>
        <authorList>
            <person name="Chang Y."/>
            <person name="Desiro A."/>
            <person name="Na H."/>
            <person name="Sandor L."/>
            <person name="Lipzen A."/>
            <person name="Clum A."/>
            <person name="Barry K."/>
            <person name="Grigoriev I.V."/>
            <person name="Martin F.M."/>
            <person name="Stajich J.E."/>
            <person name="Smith M.E."/>
            <person name="Bonito G."/>
            <person name="Spatafora J.W."/>
        </authorList>
    </citation>
    <scope>NUCLEOTIDE SEQUENCE [LARGE SCALE GENOMIC DNA]</scope>
    <source>
        <strain evidence="1 2">GMNB39</strain>
    </source>
</reference>
<organism evidence="1 2">
    <name type="scientific">Jimgerdemannia flammicorona</name>
    <dbReference type="NCBI Taxonomy" id="994334"/>
    <lineage>
        <taxon>Eukaryota</taxon>
        <taxon>Fungi</taxon>
        <taxon>Fungi incertae sedis</taxon>
        <taxon>Mucoromycota</taxon>
        <taxon>Mucoromycotina</taxon>
        <taxon>Endogonomycetes</taxon>
        <taxon>Endogonales</taxon>
        <taxon>Endogonaceae</taxon>
        <taxon>Jimgerdemannia</taxon>
    </lineage>
</organism>
<protein>
    <submittedName>
        <fullName evidence="1">Uncharacterized protein</fullName>
    </submittedName>
</protein>
<dbReference type="OrthoDB" id="366350at2759"/>
<dbReference type="EMBL" id="RBNI01003869">
    <property type="protein sequence ID" value="RUP47976.1"/>
    <property type="molecule type" value="Genomic_DNA"/>
</dbReference>
<sequence length="76" mass="8131">MYTEKECSLPDSDTQAEHLLELELDSGAELVGLGNQIVSVSDGGGELTGLVETRTQQTGDLLNERLGSEEGIVLLR</sequence>
<keyword evidence="2" id="KW-1185">Reference proteome</keyword>
<evidence type="ECO:0000313" key="1">
    <source>
        <dbReference type="EMBL" id="RUP47976.1"/>
    </source>
</evidence>